<keyword evidence="5" id="KW-0732">Signal</keyword>
<proteinExistence type="predicted"/>
<evidence type="ECO:0000256" key="10">
    <source>
        <dbReference type="PIRSR" id="PIRSR000018-51"/>
    </source>
</evidence>
<evidence type="ECO:0000256" key="3">
    <source>
        <dbReference type="ARBA" id="ARBA00022617"/>
    </source>
</evidence>
<dbReference type="GO" id="GO:0005506">
    <property type="term" value="F:iron ion binding"/>
    <property type="evidence" value="ECO:0007669"/>
    <property type="project" value="InterPro"/>
</dbReference>
<gene>
    <name evidence="13" type="ORF">APZ00_11410</name>
</gene>
<feature type="region of interest" description="Disordered" evidence="11">
    <location>
        <begin position="299"/>
        <end position="325"/>
    </location>
</feature>
<feature type="binding site" description="axial binding residue" evidence="10">
    <location>
        <position position="60"/>
    </location>
    <ligand>
        <name>heme c</name>
        <dbReference type="ChEBI" id="CHEBI:61717"/>
        <label>1</label>
    </ligand>
    <ligandPart>
        <name>Fe</name>
        <dbReference type="ChEBI" id="CHEBI:18248"/>
    </ligandPart>
</feature>
<keyword evidence="6" id="KW-0677">Repeat</keyword>
<dbReference type="GO" id="GO:0005886">
    <property type="term" value="C:plasma membrane"/>
    <property type="evidence" value="ECO:0007669"/>
    <property type="project" value="UniProtKB-SubCell"/>
</dbReference>
<dbReference type="SUPFAM" id="SSF46626">
    <property type="entry name" value="Cytochrome c"/>
    <property type="match status" value="3"/>
</dbReference>
<dbReference type="Gene3D" id="1.10.760.10">
    <property type="entry name" value="Cytochrome c-like domain"/>
    <property type="match status" value="2"/>
</dbReference>
<feature type="domain" description="Cytochrome c" evidence="12">
    <location>
        <begin position="42"/>
        <end position="145"/>
    </location>
</feature>
<dbReference type="EMBL" id="CP013068">
    <property type="protein sequence ID" value="ALV27598.1"/>
    <property type="molecule type" value="Genomic_DNA"/>
</dbReference>
<keyword evidence="2" id="KW-1003">Cell membrane</keyword>
<evidence type="ECO:0000313" key="13">
    <source>
        <dbReference type="EMBL" id="ALV27598.1"/>
    </source>
</evidence>
<dbReference type="PROSITE" id="PS51007">
    <property type="entry name" value="CYTC"/>
    <property type="match status" value="3"/>
</dbReference>
<evidence type="ECO:0000256" key="8">
    <source>
        <dbReference type="ARBA" id="ARBA00023136"/>
    </source>
</evidence>
<dbReference type="InterPro" id="IPR036909">
    <property type="entry name" value="Cyt_c-like_dom_sf"/>
</dbReference>
<comment type="subcellular location">
    <subcellularLocation>
        <location evidence="1">Cell membrane</location>
    </subcellularLocation>
</comment>
<accession>A0A0U3FN22</accession>
<protein>
    <submittedName>
        <fullName evidence="13">Cytochrome C</fullName>
    </submittedName>
</protein>
<keyword evidence="8" id="KW-0472">Membrane</keyword>
<dbReference type="InterPro" id="IPR014353">
    <property type="entry name" value="Membr-bd_ADH_cyt_c"/>
</dbReference>
<feature type="binding site" description="axial binding residue" evidence="10">
    <location>
        <position position="207"/>
    </location>
    <ligand>
        <name>heme c</name>
        <dbReference type="ChEBI" id="CHEBI:61717"/>
        <label>2</label>
    </ligand>
    <ligandPart>
        <name>Fe</name>
        <dbReference type="ChEBI" id="CHEBI:18248"/>
    </ligandPart>
</feature>
<evidence type="ECO:0000256" key="4">
    <source>
        <dbReference type="ARBA" id="ARBA00022723"/>
    </source>
</evidence>
<feature type="binding site" description="covalent" evidence="9">
    <location>
        <position position="59"/>
    </location>
    <ligand>
        <name>heme c</name>
        <dbReference type="ChEBI" id="CHEBI:61717"/>
        <label>1</label>
    </ligand>
</feature>
<feature type="binding site" description="covalent" evidence="9">
    <location>
        <position position="355"/>
    </location>
    <ligand>
        <name>heme c</name>
        <dbReference type="ChEBI" id="CHEBI:61717"/>
        <label>3</label>
    </ligand>
</feature>
<evidence type="ECO:0000256" key="7">
    <source>
        <dbReference type="ARBA" id="ARBA00023004"/>
    </source>
</evidence>
<dbReference type="RefSeq" id="WP_058898962.1">
    <property type="nucleotide sequence ID" value="NZ_CP013068.1"/>
</dbReference>
<evidence type="ECO:0000256" key="1">
    <source>
        <dbReference type="ARBA" id="ARBA00004236"/>
    </source>
</evidence>
<name>A0A0U3FN22_9HYPH</name>
<dbReference type="PANTHER" id="PTHR35008:SF8">
    <property type="entry name" value="ALCOHOL DEHYDROGENASE CYTOCHROME C SUBUNIT"/>
    <property type="match status" value="1"/>
</dbReference>
<feature type="binding site" description="covalent" evidence="9">
    <location>
        <position position="203"/>
    </location>
    <ligand>
        <name>heme c</name>
        <dbReference type="ChEBI" id="CHEBI:61717"/>
        <label>2</label>
    </ligand>
</feature>
<feature type="binding site" description="covalent" evidence="9">
    <location>
        <position position="206"/>
    </location>
    <ligand>
        <name>heme c</name>
        <dbReference type="ChEBI" id="CHEBI:61717"/>
        <label>2</label>
    </ligand>
</feature>
<dbReference type="AlphaFoldDB" id="A0A0U3FN22"/>
<dbReference type="STRING" id="121719.APZ00_11410"/>
<keyword evidence="7 10" id="KW-0408">Iron</keyword>
<feature type="domain" description="Cytochrome c" evidence="12">
    <location>
        <begin position="339"/>
        <end position="429"/>
    </location>
</feature>
<organism evidence="13 14">
    <name type="scientific">Pannonibacter phragmitetus</name>
    <dbReference type="NCBI Taxonomy" id="121719"/>
    <lineage>
        <taxon>Bacteria</taxon>
        <taxon>Pseudomonadati</taxon>
        <taxon>Pseudomonadota</taxon>
        <taxon>Alphaproteobacteria</taxon>
        <taxon>Hyphomicrobiales</taxon>
        <taxon>Stappiaceae</taxon>
        <taxon>Pannonibacter</taxon>
    </lineage>
</organism>
<evidence type="ECO:0000256" key="2">
    <source>
        <dbReference type="ARBA" id="ARBA00022475"/>
    </source>
</evidence>
<keyword evidence="4 10" id="KW-0479">Metal-binding</keyword>
<dbReference type="Pfam" id="PF00034">
    <property type="entry name" value="Cytochrom_C"/>
    <property type="match status" value="1"/>
</dbReference>
<evidence type="ECO:0000256" key="6">
    <source>
        <dbReference type="ARBA" id="ARBA00022737"/>
    </source>
</evidence>
<feature type="binding site" description="covalent" evidence="9">
    <location>
        <position position="56"/>
    </location>
    <ligand>
        <name>heme c</name>
        <dbReference type="ChEBI" id="CHEBI:61717"/>
        <label>1</label>
    </ligand>
</feature>
<dbReference type="Proteomes" id="UP000064921">
    <property type="component" value="Chromosome"/>
</dbReference>
<sequence>MRIFLQILLALAVTGGLVMAAIILIPVSRTPMSQLPPEGWEPEAGAGEYVMRAGDCIACHTADGGADLAGGRPIESPLGTIYTANITPDPETGIGGWTLDQFRAALVDGLRADGSHLYPAMPYENFRFMTETDIRALYRFFMEEVPPVRNAVKEPELPFPFNQRWGLRALNWLTLRHDSGFTGTMGDPVLDRGQYLVEGPGHCAACHSPRTVYMGQDGLKADEPAFLTGGYIEGQEAPPLRGPQSVIRKWPIGELTAFLATGRNFASTANGEMGLVVEHSLQYLSDEDIIAMARFLKAQDGQPHDPPETAVPEGPLALPPAGTDQAGEATTRMLSMAPPYMPLGARLYLDNCAQCHFVTGRGSPDIFPALQGNSLVVSEEVTPLISIILHGAKVEGTDKRPMPLVMQGYADRLTDSEIAELASFVRQAWGNDGTPVSAEDVKEIRAQEPALAQQKDGSGRP</sequence>
<dbReference type="GO" id="GO:0009055">
    <property type="term" value="F:electron transfer activity"/>
    <property type="evidence" value="ECO:0007669"/>
    <property type="project" value="InterPro"/>
</dbReference>
<evidence type="ECO:0000313" key="14">
    <source>
        <dbReference type="Proteomes" id="UP000064921"/>
    </source>
</evidence>
<evidence type="ECO:0000256" key="5">
    <source>
        <dbReference type="ARBA" id="ARBA00022729"/>
    </source>
</evidence>
<dbReference type="KEGG" id="pphr:APZ00_11410"/>
<keyword evidence="3 9" id="KW-0349">Heme</keyword>
<dbReference type="PIRSF" id="PIRSF000018">
    <property type="entry name" value="Mb_ADH_cyt_c"/>
    <property type="match status" value="1"/>
</dbReference>
<dbReference type="PANTHER" id="PTHR35008">
    <property type="entry name" value="BLL4482 PROTEIN-RELATED"/>
    <property type="match status" value="1"/>
</dbReference>
<dbReference type="InterPro" id="IPR051459">
    <property type="entry name" value="Cytochrome_c-type_DH"/>
</dbReference>
<evidence type="ECO:0000256" key="11">
    <source>
        <dbReference type="SAM" id="MobiDB-lite"/>
    </source>
</evidence>
<keyword evidence="14" id="KW-1185">Reference proteome</keyword>
<evidence type="ECO:0000259" key="12">
    <source>
        <dbReference type="PROSITE" id="PS51007"/>
    </source>
</evidence>
<comment type="cofactor">
    <cofactor evidence="9">
        <name>heme c</name>
        <dbReference type="ChEBI" id="CHEBI:61717"/>
    </cofactor>
    <text evidence="9">Binds 3 heme c groups covalently per subunit.</text>
</comment>
<dbReference type="GO" id="GO:0016614">
    <property type="term" value="F:oxidoreductase activity, acting on CH-OH group of donors"/>
    <property type="evidence" value="ECO:0007669"/>
    <property type="project" value="InterPro"/>
</dbReference>
<evidence type="ECO:0000256" key="9">
    <source>
        <dbReference type="PIRSR" id="PIRSR000018-50"/>
    </source>
</evidence>
<dbReference type="GO" id="GO:0020037">
    <property type="term" value="F:heme binding"/>
    <property type="evidence" value="ECO:0007669"/>
    <property type="project" value="InterPro"/>
</dbReference>
<feature type="binding site" description="covalent" evidence="9">
    <location>
        <position position="352"/>
    </location>
    <ligand>
        <name>heme c</name>
        <dbReference type="ChEBI" id="CHEBI:61717"/>
        <label>3</label>
    </ligand>
</feature>
<reference evidence="13 14" key="1">
    <citation type="submission" date="2015-10" db="EMBL/GenBank/DDBJ databases">
        <title>The world's first case of liver abscess caused by Pannonibacter phragmitetus.</title>
        <authorList>
            <person name="Ming D."/>
            <person name="Wang M."/>
            <person name="Zhou Y."/>
            <person name="Jiang T."/>
            <person name="Hu S."/>
        </authorList>
    </citation>
    <scope>NUCLEOTIDE SEQUENCE [LARGE SCALE GENOMIC DNA]</scope>
    <source>
        <strain evidence="13 14">31801</strain>
    </source>
</reference>
<feature type="binding site" description="axial binding residue" evidence="10">
    <location>
        <position position="356"/>
    </location>
    <ligand>
        <name>heme c</name>
        <dbReference type="ChEBI" id="CHEBI:61717"/>
        <label>3</label>
    </ligand>
    <ligandPart>
        <name>Fe</name>
        <dbReference type="ChEBI" id="CHEBI:18248"/>
    </ligandPart>
</feature>
<feature type="domain" description="Cytochrome c" evidence="12">
    <location>
        <begin position="188"/>
        <end position="300"/>
    </location>
</feature>
<dbReference type="InterPro" id="IPR009056">
    <property type="entry name" value="Cyt_c-like_dom"/>
</dbReference>